<evidence type="ECO:0000256" key="7">
    <source>
        <dbReference type="ARBA" id="ARBA00022643"/>
    </source>
</evidence>
<dbReference type="InterPro" id="IPR020541">
    <property type="entry name" value="Chorismate_synthase_CS"/>
</dbReference>
<evidence type="ECO:0000256" key="12">
    <source>
        <dbReference type="HAMAP-Rule" id="MF_00300"/>
    </source>
</evidence>
<dbReference type="GO" id="GO:0009073">
    <property type="term" value="P:aromatic amino acid family biosynthetic process"/>
    <property type="evidence" value="ECO:0007669"/>
    <property type="project" value="UniProtKB-KW"/>
</dbReference>
<dbReference type="PIRSF" id="PIRSF001456">
    <property type="entry name" value="Chorismate_synth"/>
    <property type="match status" value="1"/>
</dbReference>
<proteinExistence type="inferred from homology"/>
<feature type="binding site" evidence="12">
    <location>
        <position position="54"/>
    </location>
    <ligand>
        <name>NADP(+)</name>
        <dbReference type="ChEBI" id="CHEBI:58349"/>
    </ligand>
</feature>
<dbReference type="InterPro" id="IPR035904">
    <property type="entry name" value="Chorismate_synth_AroC_sf"/>
</dbReference>
<dbReference type="EMBL" id="JAOPLV010000020">
    <property type="protein sequence ID" value="MDM5142706.1"/>
    <property type="molecule type" value="Genomic_DNA"/>
</dbReference>
<keyword evidence="9 12" id="KW-0521">NADP</keyword>
<dbReference type="GO" id="GO:0010181">
    <property type="term" value="F:FMN binding"/>
    <property type="evidence" value="ECO:0007669"/>
    <property type="project" value="TreeGrafter"/>
</dbReference>
<dbReference type="PROSITE" id="PS00789">
    <property type="entry name" value="CHORISMATE_SYNTHASE_3"/>
    <property type="match status" value="1"/>
</dbReference>
<feature type="binding site" evidence="12">
    <location>
        <position position="48"/>
    </location>
    <ligand>
        <name>NADP(+)</name>
        <dbReference type="ChEBI" id="CHEBI:58349"/>
    </ligand>
</feature>
<gene>
    <name evidence="12 15" type="primary">aroC</name>
    <name evidence="15" type="ORF">OB959_23450</name>
</gene>
<comment type="pathway">
    <text evidence="1 12 13">Metabolic intermediate biosynthesis; chorismate biosynthesis; chorismate from D-erythrose 4-phosphate and phosphoenolpyruvate: step 7/7.</text>
</comment>
<comment type="function">
    <text evidence="12">Catalyzes the anti-1,4-elimination of the C-3 phosphate and the C-6 proR hydrogen from 5-enolpyruvylshikimate-3-phosphate (EPSP) to yield chorismate, which is the branch point compound that serves as the starting substrate for the three terminal pathways of aromatic amino acid biosynthesis. This reaction introduces a second double bond into the aromatic ring system.</text>
</comment>
<dbReference type="GO" id="GO:0009423">
    <property type="term" value="P:chorismate biosynthetic process"/>
    <property type="evidence" value="ECO:0007669"/>
    <property type="project" value="UniProtKB-UniRule"/>
</dbReference>
<feature type="binding site" evidence="12">
    <location>
        <position position="278"/>
    </location>
    <ligand>
        <name>FMN</name>
        <dbReference type="ChEBI" id="CHEBI:58210"/>
    </ligand>
</feature>
<dbReference type="Pfam" id="PF01264">
    <property type="entry name" value="Chorismate_synt"/>
    <property type="match status" value="1"/>
</dbReference>
<keyword evidence="10 12" id="KW-0057">Aromatic amino acid biosynthesis</keyword>
<dbReference type="FunFam" id="3.60.150.10:FF:000001">
    <property type="entry name" value="Chorismate synthase"/>
    <property type="match status" value="1"/>
</dbReference>
<sequence>MAGNSFGQLFRVTTFGESHGLALGAVVDGCPPGLEISEADLQGDLDRRKPGTSRYTTPRREPDEVKILSGVFEGKTTGTSIGLLIENTDQRSKDYSDIKDVFRPGHADYTYHQKYGQRDYRGGGRSSARETAMRVAAGAIAKKYLKQVHGIEITGFLSQLGPIKAEAFDAAQIEQNPFFFPDAGKLEELDQYMRDLKKEGNSIGAKVQVIARNVPVGLGEPVFDRLDADIAHAMMGINAVKGVEIGDGFAVVEQKGSEHRDEMTPAGFASNHAGGILGGISSGQDIVVSMALKPTSSITVPGKTINTEGEAIEMITKGRHDPCVGIRAVPIAEAMLALVLMDHLLRHRAQNQGVLTHTPQLR</sequence>
<dbReference type="GO" id="GO:0004107">
    <property type="term" value="F:chorismate synthase activity"/>
    <property type="evidence" value="ECO:0007669"/>
    <property type="project" value="UniProtKB-UniRule"/>
</dbReference>
<protein>
    <recommendedName>
        <fullName evidence="4 12">Chorismate synthase</fullName>
        <shortName evidence="12">CS</shortName>
        <ecNumber evidence="4 12">4.2.3.5</ecNumber>
    </recommendedName>
    <alternativeName>
        <fullName evidence="12">5-enolpyruvylshikimate-3-phosphate phospholyase</fullName>
    </alternativeName>
</protein>
<dbReference type="CDD" id="cd07304">
    <property type="entry name" value="Chorismate_synthase"/>
    <property type="match status" value="1"/>
</dbReference>
<feature type="binding site" evidence="12">
    <location>
        <begin position="293"/>
        <end position="297"/>
    </location>
    <ligand>
        <name>FMN</name>
        <dbReference type="ChEBI" id="CHEBI:58210"/>
    </ligand>
</feature>
<evidence type="ECO:0000256" key="1">
    <source>
        <dbReference type="ARBA" id="ARBA00005044"/>
    </source>
</evidence>
<keyword evidence="5 12" id="KW-0028">Amino-acid biosynthesis</keyword>
<comment type="similarity">
    <text evidence="2 12 13">Belongs to the chorismate synthase family.</text>
</comment>
<dbReference type="NCBIfam" id="NF003793">
    <property type="entry name" value="PRK05382.1"/>
    <property type="match status" value="1"/>
</dbReference>
<dbReference type="AlphaFoldDB" id="A0AAW7I4H1"/>
<name>A0AAW7I4H1_9GAMM</name>
<dbReference type="PROSITE" id="PS00788">
    <property type="entry name" value="CHORISMATE_SYNTHASE_2"/>
    <property type="match status" value="1"/>
</dbReference>
<comment type="cofactor">
    <cofactor evidence="12 13">
        <name>FMNH2</name>
        <dbReference type="ChEBI" id="CHEBI:57618"/>
    </cofactor>
    <text evidence="12 13">Reduced FMN (FMNH(2)).</text>
</comment>
<dbReference type="GO" id="GO:0008652">
    <property type="term" value="P:amino acid biosynthetic process"/>
    <property type="evidence" value="ECO:0007669"/>
    <property type="project" value="UniProtKB-KW"/>
</dbReference>
<evidence type="ECO:0000313" key="16">
    <source>
        <dbReference type="Proteomes" id="UP001168216"/>
    </source>
</evidence>
<feature type="binding site" evidence="12">
    <location>
        <begin position="238"/>
        <end position="239"/>
    </location>
    <ligand>
        <name>FMN</name>
        <dbReference type="ChEBI" id="CHEBI:58210"/>
    </ligand>
</feature>
<dbReference type="RefSeq" id="WP_290023244.1">
    <property type="nucleotide sequence ID" value="NZ_CP170577.1"/>
</dbReference>
<evidence type="ECO:0000256" key="14">
    <source>
        <dbReference type="SAM" id="MobiDB-lite"/>
    </source>
</evidence>
<dbReference type="EC" id="4.2.3.5" evidence="4 12"/>
<feature type="binding site" evidence="12">
    <location>
        <begin position="125"/>
        <end position="127"/>
    </location>
    <ligand>
        <name>FMN</name>
        <dbReference type="ChEBI" id="CHEBI:58210"/>
    </ligand>
</feature>
<keyword evidence="7 12" id="KW-0288">FMN</keyword>
<evidence type="ECO:0000256" key="9">
    <source>
        <dbReference type="ARBA" id="ARBA00022857"/>
    </source>
</evidence>
<dbReference type="SUPFAM" id="SSF103263">
    <property type="entry name" value="Chorismate synthase, AroC"/>
    <property type="match status" value="1"/>
</dbReference>
<evidence type="ECO:0000256" key="4">
    <source>
        <dbReference type="ARBA" id="ARBA00013036"/>
    </source>
</evidence>
<comment type="caution">
    <text evidence="15">The sequence shown here is derived from an EMBL/GenBank/DDBJ whole genome shotgun (WGS) entry which is preliminary data.</text>
</comment>
<keyword evidence="8 12" id="KW-0274">FAD</keyword>
<organism evidence="15 16">
    <name type="scientific">Aeromonas bestiarum</name>
    <dbReference type="NCBI Taxonomy" id="105751"/>
    <lineage>
        <taxon>Bacteria</taxon>
        <taxon>Pseudomonadati</taxon>
        <taxon>Pseudomonadota</taxon>
        <taxon>Gammaproteobacteria</taxon>
        <taxon>Aeromonadales</taxon>
        <taxon>Aeromonadaceae</taxon>
        <taxon>Aeromonas</taxon>
    </lineage>
</organism>
<comment type="subunit">
    <text evidence="3 12">Homotetramer.</text>
</comment>
<dbReference type="PROSITE" id="PS00787">
    <property type="entry name" value="CHORISMATE_SYNTHASE_1"/>
    <property type="match status" value="1"/>
</dbReference>
<dbReference type="PANTHER" id="PTHR21085">
    <property type="entry name" value="CHORISMATE SYNTHASE"/>
    <property type="match status" value="1"/>
</dbReference>
<dbReference type="Gene3D" id="3.60.150.10">
    <property type="entry name" value="Chorismate synthase AroC"/>
    <property type="match status" value="1"/>
</dbReference>
<dbReference type="Proteomes" id="UP001168216">
    <property type="component" value="Unassembled WGS sequence"/>
</dbReference>
<dbReference type="InterPro" id="IPR000453">
    <property type="entry name" value="Chorismate_synth"/>
</dbReference>
<dbReference type="GO" id="GO:0005829">
    <property type="term" value="C:cytosol"/>
    <property type="evidence" value="ECO:0007669"/>
    <property type="project" value="TreeGrafter"/>
</dbReference>
<evidence type="ECO:0000256" key="3">
    <source>
        <dbReference type="ARBA" id="ARBA00011881"/>
    </source>
</evidence>
<evidence type="ECO:0000256" key="11">
    <source>
        <dbReference type="ARBA" id="ARBA00023239"/>
    </source>
</evidence>
<reference evidence="15" key="1">
    <citation type="submission" date="2023-08" db="EMBL/GenBank/DDBJ databases">
        <title>WGS of Aeromonas isolates.</title>
        <authorList>
            <person name="Lee H."/>
        </authorList>
    </citation>
    <scope>NUCLEOTIDE SEQUENCE</scope>
    <source>
        <strain evidence="15">SL22</strain>
    </source>
</reference>
<feature type="binding site" evidence="12">
    <location>
        <position position="319"/>
    </location>
    <ligand>
        <name>FMN</name>
        <dbReference type="ChEBI" id="CHEBI:58210"/>
    </ligand>
</feature>
<keyword evidence="6 12" id="KW-0285">Flavoprotein</keyword>
<evidence type="ECO:0000256" key="5">
    <source>
        <dbReference type="ARBA" id="ARBA00022605"/>
    </source>
</evidence>
<keyword evidence="11 12" id="KW-0456">Lyase</keyword>
<evidence type="ECO:0000256" key="10">
    <source>
        <dbReference type="ARBA" id="ARBA00023141"/>
    </source>
</evidence>
<dbReference type="PANTHER" id="PTHR21085:SF0">
    <property type="entry name" value="CHORISMATE SYNTHASE"/>
    <property type="match status" value="1"/>
</dbReference>
<evidence type="ECO:0000256" key="2">
    <source>
        <dbReference type="ARBA" id="ARBA00008014"/>
    </source>
</evidence>
<feature type="region of interest" description="Disordered" evidence="14">
    <location>
        <begin position="37"/>
        <end position="59"/>
    </location>
</feature>
<evidence type="ECO:0000256" key="8">
    <source>
        <dbReference type="ARBA" id="ARBA00022827"/>
    </source>
</evidence>
<dbReference type="NCBIfam" id="TIGR00033">
    <property type="entry name" value="aroC"/>
    <property type="match status" value="1"/>
</dbReference>
<accession>A0AAW7I4H1</accession>
<evidence type="ECO:0000256" key="6">
    <source>
        <dbReference type="ARBA" id="ARBA00022630"/>
    </source>
</evidence>
<evidence type="ECO:0000256" key="13">
    <source>
        <dbReference type="RuleBase" id="RU000605"/>
    </source>
</evidence>
<comment type="catalytic activity">
    <reaction evidence="12 13">
        <text>5-O-(1-carboxyvinyl)-3-phosphoshikimate = chorismate + phosphate</text>
        <dbReference type="Rhea" id="RHEA:21020"/>
        <dbReference type="ChEBI" id="CHEBI:29748"/>
        <dbReference type="ChEBI" id="CHEBI:43474"/>
        <dbReference type="ChEBI" id="CHEBI:57701"/>
        <dbReference type="EC" id="4.2.3.5"/>
    </reaction>
</comment>
<evidence type="ECO:0000313" key="15">
    <source>
        <dbReference type="EMBL" id="MDM5142706.1"/>
    </source>
</evidence>
<dbReference type="HAMAP" id="MF_00300">
    <property type="entry name" value="Chorismate_synth"/>
    <property type="match status" value="1"/>
</dbReference>